<evidence type="ECO:0000313" key="1">
    <source>
        <dbReference type="EMBL" id="CAB1433639.1"/>
    </source>
</evidence>
<dbReference type="AlphaFoldDB" id="A0A9N7YR41"/>
<name>A0A9N7YR41_PLEPL</name>
<proteinExistence type="predicted"/>
<dbReference type="EMBL" id="CADEAL010001580">
    <property type="protein sequence ID" value="CAB1433639.1"/>
    <property type="molecule type" value="Genomic_DNA"/>
</dbReference>
<dbReference type="Proteomes" id="UP001153269">
    <property type="component" value="Unassembled WGS sequence"/>
</dbReference>
<reference evidence="1" key="1">
    <citation type="submission" date="2020-03" db="EMBL/GenBank/DDBJ databases">
        <authorList>
            <person name="Weist P."/>
        </authorList>
    </citation>
    <scope>NUCLEOTIDE SEQUENCE</scope>
</reference>
<organism evidence="1 2">
    <name type="scientific">Pleuronectes platessa</name>
    <name type="common">European plaice</name>
    <dbReference type="NCBI Taxonomy" id="8262"/>
    <lineage>
        <taxon>Eukaryota</taxon>
        <taxon>Metazoa</taxon>
        <taxon>Chordata</taxon>
        <taxon>Craniata</taxon>
        <taxon>Vertebrata</taxon>
        <taxon>Euteleostomi</taxon>
        <taxon>Actinopterygii</taxon>
        <taxon>Neopterygii</taxon>
        <taxon>Teleostei</taxon>
        <taxon>Neoteleostei</taxon>
        <taxon>Acanthomorphata</taxon>
        <taxon>Carangaria</taxon>
        <taxon>Pleuronectiformes</taxon>
        <taxon>Pleuronectoidei</taxon>
        <taxon>Pleuronectidae</taxon>
        <taxon>Pleuronectes</taxon>
    </lineage>
</organism>
<accession>A0A9N7YR41</accession>
<sequence>MEASGTGVPSSPSASTSITLWCWGDHVGIWPCPVQYLTGDCLVTPHANLQSAQSSTQLPYGRPSPIPLAGPKQVRTPALLAFLWHCHRACPAHCQLPTLGQRMQQPLPARLPA</sequence>
<comment type="caution">
    <text evidence="1">The sequence shown here is derived from an EMBL/GenBank/DDBJ whole genome shotgun (WGS) entry which is preliminary data.</text>
</comment>
<gene>
    <name evidence="1" type="ORF">PLEPLA_LOCUS21730</name>
</gene>
<keyword evidence="2" id="KW-1185">Reference proteome</keyword>
<protein>
    <submittedName>
        <fullName evidence="1">Uncharacterized protein</fullName>
    </submittedName>
</protein>
<evidence type="ECO:0000313" key="2">
    <source>
        <dbReference type="Proteomes" id="UP001153269"/>
    </source>
</evidence>